<comment type="caution">
    <text evidence="3">The sequence shown here is derived from an EMBL/GenBank/DDBJ whole genome shotgun (WGS) entry which is preliminary data.</text>
</comment>
<name>A0ABP9UUR1_9BACT</name>
<protein>
    <recommendedName>
        <fullName evidence="2">C2H2-type domain-containing protein</fullName>
    </recommendedName>
</protein>
<evidence type="ECO:0000256" key="1">
    <source>
        <dbReference type="SAM" id="Phobius"/>
    </source>
</evidence>
<reference evidence="3 4" key="1">
    <citation type="submission" date="2024-02" db="EMBL/GenBank/DDBJ databases">
        <title>Haloferula sargassicola NBRC 104335.</title>
        <authorList>
            <person name="Ichikawa N."/>
            <person name="Katano-Makiyama Y."/>
            <person name="Hidaka K."/>
        </authorList>
    </citation>
    <scope>NUCLEOTIDE SEQUENCE [LARGE SCALE GENOMIC DNA]</scope>
    <source>
        <strain evidence="3 4">NBRC 104335</strain>
    </source>
</reference>
<dbReference type="Proteomes" id="UP001476282">
    <property type="component" value="Unassembled WGS sequence"/>
</dbReference>
<dbReference type="RefSeq" id="WP_353567870.1">
    <property type="nucleotide sequence ID" value="NZ_BAABRI010000017.1"/>
</dbReference>
<dbReference type="EMBL" id="BAABRI010000017">
    <property type="protein sequence ID" value="GAA5483764.1"/>
    <property type="molecule type" value="Genomic_DNA"/>
</dbReference>
<keyword evidence="1" id="KW-1133">Transmembrane helix</keyword>
<dbReference type="InterPro" id="IPR013087">
    <property type="entry name" value="Znf_C2H2_type"/>
</dbReference>
<feature type="domain" description="C2H2-type" evidence="2">
    <location>
        <begin position="46"/>
        <end position="68"/>
    </location>
</feature>
<gene>
    <name evidence="3" type="ORF">Hsar01_02998</name>
</gene>
<dbReference type="PROSITE" id="PS00028">
    <property type="entry name" value="ZINC_FINGER_C2H2_1"/>
    <property type="match status" value="1"/>
</dbReference>
<proteinExistence type="predicted"/>
<evidence type="ECO:0000313" key="3">
    <source>
        <dbReference type="EMBL" id="GAA5483764.1"/>
    </source>
</evidence>
<sequence>MIAIGLEELVGWVLGGAMVAIGLFTWISAAKHAKNERKALRHKAVCRLCLAVFEVDSRFEEHRCPHCHASTGPDGPTPLG</sequence>
<feature type="transmembrane region" description="Helical" evidence="1">
    <location>
        <begin position="12"/>
        <end position="30"/>
    </location>
</feature>
<evidence type="ECO:0000313" key="4">
    <source>
        <dbReference type="Proteomes" id="UP001476282"/>
    </source>
</evidence>
<accession>A0ABP9UUR1</accession>
<keyword evidence="4" id="KW-1185">Reference proteome</keyword>
<keyword evidence="1" id="KW-0472">Membrane</keyword>
<evidence type="ECO:0000259" key="2">
    <source>
        <dbReference type="PROSITE" id="PS00028"/>
    </source>
</evidence>
<keyword evidence="1" id="KW-0812">Transmembrane</keyword>
<organism evidence="3 4">
    <name type="scientific">Haloferula sargassicola</name>
    <dbReference type="NCBI Taxonomy" id="490096"/>
    <lineage>
        <taxon>Bacteria</taxon>
        <taxon>Pseudomonadati</taxon>
        <taxon>Verrucomicrobiota</taxon>
        <taxon>Verrucomicrobiia</taxon>
        <taxon>Verrucomicrobiales</taxon>
        <taxon>Verrucomicrobiaceae</taxon>
        <taxon>Haloferula</taxon>
    </lineage>
</organism>